<feature type="chain" id="PRO_5047101350" description="Cytochrome c domain-containing protein" evidence="5">
    <location>
        <begin position="26"/>
        <end position="130"/>
    </location>
</feature>
<proteinExistence type="predicted"/>
<feature type="signal peptide" evidence="5">
    <location>
        <begin position="1"/>
        <end position="25"/>
    </location>
</feature>
<evidence type="ECO:0000313" key="7">
    <source>
        <dbReference type="EMBL" id="MDT9599828.1"/>
    </source>
</evidence>
<gene>
    <name evidence="7" type="ORF">RQX22_12775</name>
</gene>
<dbReference type="EMBL" id="JAVUPU010000006">
    <property type="protein sequence ID" value="MDT9599828.1"/>
    <property type="molecule type" value="Genomic_DNA"/>
</dbReference>
<evidence type="ECO:0000259" key="6">
    <source>
        <dbReference type="PROSITE" id="PS51007"/>
    </source>
</evidence>
<protein>
    <recommendedName>
        <fullName evidence="6">Cytochrome c domain-containing protein</fullName>
    </recommendedName>
</protein>
<dbReference type="PROSITE" id="PS51257">
    <property type="entry name" value="PROKAR_LIPOPROTEIN"/>
    <property type="match status" value="1"/>
</dbReference>
<evidence type="ECO:0000256" key="1">
    <source>
        <dbReference type="ARBA" id="ARBA00022617"/>
    </source>
</evidence>
<dbReference type="SUPFAM" id="SSF46626">
    <property type="entry name" value="Cytochrome c"/>
    <property type="match status" value="1"/>
</dbReference>
<keyword evidence="1 4" id="KW-0349">Heme</keyword>
<organism evidence="7 8">
    <name type="scientific">Sphingosinicella rhizophila</name>
    <dbReference type="NCBI Taxonomy" id="3050082"/>
    <lineage>
        <taxon>Bacteria</taxon>
        <taxon>Pseudomonadati</taxon>
        <taxon>Pseudomonadota</taxon>
        <taxon>Alphaproteobacteria</taxon>
        <taxon>Sphingomonadales</taxon>
        <taxon>Sphingosinicellaceae</taxon>
        <taxon>Sphingosinicella</taxon>
    </lineage>
</organism>
<evidence type="ECO:0000313" key="8">
    <source>
        <dbReference type="Proteomes" id="UP001259572"/>
    </source>
</evidence>
<dbReference type="InterPro" id="IPR036909">
    <property type="entry name" value="Cyt_c-like_dom_sf"/>
</dbReference>
<keyword evidence="5" id="KW-0732">Signal</keyword>
<name>A0ABU3Q8U2_9SPHN</name>
<dbReference type="Gene3D" id="1.10.760.10">
    <property type="entry name" value="Cytochrome c-like domain"/>
    <property type="match status" value="1"/>
</dbReference>
<evidence type="ECO:0000256" key="5">
    <source>
        <dbReference type="SAM" id="SignalP"/>
    </source>
</evidence>
<evidence type="ECO:0000256" key="2">
    <source>
        <dbReference type="ARBA" id="ARBA00022723"/>
    </source>
</evidence>
<keyword evidence="8" id="KW-1185">Reference proteome</keyword>
<sequence length="130" mass="14176">MKPWLKPCRLLFLAPALLLAPVLSACQQRSVAEAGLRSPAPAFAQAPAFAETSCGRCHAVAPNRLSPNPAAPPFDLIVNKPGLTSETLSVWLRDAHNYPEEMAFALDPRQVDELVAYMLTLQDPDFRPPT</sequence>
<accession>A0ABU3Q8U2</accession>
<dbReference type="RefSeq" id="WP_315726927.1">
    <property type="nucleotide sequence ID" value="NZ_JAVUPU010000006.1"/>
</dbReference>
<keyword evidence="3 4" id="KW-0408">Iron</keyword>
<dbReference type="Proteomes" id="UP001259572">
    <property type="component" value="Unassembled WGS sequence"/>
</dbReference>
<evidence type="ECO:0000256" key="4">
    <source>
        <dbReference type="PROSITE-ProRule" id="PRU00433"/>
    </source>
</evidence>
<comment type="caution">
    <text evidence="7">The sequence shown here is derived from an EMBL/GenBank/DDBJ whole genome shotgun (WGS) entry which is preliminary data.</text>
</comment>
<keyword evidence="2 4" id="KW-0479">Metal-binding</keyword>
<feature type="domain" description="Cytochrome c" evidence="6">
    <location>
        <begin position="40"/>
        <end position="122"/>
    </location>
</feature>
<dbReference type="PROSITE" id="PS51007">
    <property type="entry name" value="CYTC"/>
    <property type="match status" value="1"/>
</dbReference>
<evidence type="ECO:0000256" key="3">
    <source>
        <dbReference type="ARBA" id="ARBA00023004"/>
    </source>
</evidence>
<dbReference type="InterPro" id="IPR009056">
    <property type="entry name" value="Cyt_c-like_dom"/>
</dbReference>
<reference evidence="7 8" key="1">
    <citation type="submission" date="2023-05" db="EMBL/GenBank/DDBJ databases">
        <authorList>
            <person name="Guo Y."/>
        </authorList>
    </citation>
    <scope>NUCLEOTIDE SEQUENCE [LARGE SCALE GENOMIC DNA]</scope>
    <source>
        <strain evidence="7 8">GR2756</strain>
    </source>
</reference>